<keyword evidence="1 4" id="KW-0808">Transferase</keyword>
<feature type="domain" description="Glycosyltransferase subfamily 4-like N-terminal" evidence="3">
    <location>
        <begin position="3"/>
        <end position="146"/>
    </location>
</feature>
<accession>A0ABT8F3A5</accession>
<dbReference type="RefSeq" id="WP_320003286.1">
    <property type="nucleotide sequence ID" value="NZ_JAUHJS010000002.1"/>
</dbReference>
<dbReference type="SUPFAM" id="SSF53756">
    <property type="entry name" value="UDP-Glycosyltransferase/glycogen phosphorylase"/>
    <property type="match status" value="1"/>
</dbReference>
<dbReference type="InterPro" id="IPR028098">
    <property type="entry name" value="Glyco_trans_4-like_N"/>
</dbReference>
<comment type="caution">
    <text evidence="4">The sequence shown here is derived from an EMBL/GenBank/DDBJ whole genome shotgun (WGS) entry which is preliminary data.</text>
</comment>
<dbReference type="GO" id="GO:0016757">
    <property type="term" value="F:glycosyltransferase activity"/>
    <property type="evidence" value="ECO:0007669"/>
    <property type="project" value="UniProtKB-KW"/>
</dbReference>
<evidence type="ECO:0000256" key="1">
    <source>
        <dbReference type="ARBA" id="ARBA00022679"/>
    </source>
</evidence>
<dbReference type="CDD" id="cd03801">
    <property type="entry name" value="GT4_PimA-like"/>
    <property type="match status" value="1"/>
</dbReference>
<evidence type="ECO:0000313" key="4">
    <source>
        <dbReference type="EMBL" id="MDN4164759.1"/>
    </source>
</evidence>
<dbReference type="Proteomes" id="UP001168552">
    <property type="component" value="Unassembled WGS sequence"/>
</dbReference>
<name>A0ABT8F3A5_9BACT</name>
<dbReference type="EMBL" id="JAUHJS010000002">
    <property type="protein sequence ID" value="MDN4164759.1"/>
    <property type="molecule type" value="Genomic_DNA"/>
</dbReference>
<keyword evidence="5" id="KW-1185">Reference proteome</keyword>
<dbReference type="PANTHER" id="PTHR46401:SF2">
    <property type="entry name" value="GLYCOSYLTRANSFERASE WBBK-RELATED"/>
    <property type="match status" value="1"/>
</dbReference>
<evidence type="ECO:0000313" key="5">
    <source>
        <dbReference type="Proteomes" id="UP001168552"/>
    </source>
</evidence>
<feature type="domain" description="Glycosyl transferase family 1" evidence="2">
    <location>
        <begin position="190"/>
        <end position="331"/>
    </location>
</feature>
<organism evidence="4 5">
    <name type="scientific">Shiella aurantiaca</name>
    <dbReference type="NCBI Taxonomy" id="3058365"/>
    <lineage>
        <taxon>Bacteria</taxon>
        <taxon>Pseudomonadati</taxon>
        <taxon>Bacteroidota</taxon>
        <taxon>Cytophagia</taxon>
        <taxon>Cytophagales</taxon>
        <taxon>Shiellaceae</taxon>
        <taxon>Shiella</taxon>
    </lineage>
</organism>
<dbReference type="EC" id="2.4.-.-" evidence="4"/>
<protein>
    <submittedName>
        <fullName evidence="4">Glycosyltransferase family 4 protein</fullName>
        <ecNumber evidence="4">2.4.-.-</ecNumber>
    </submittedName>
</protein>
<gene>
    <name evidence="4" type="ORF">QWY31_04555</name>
</gene>
<dbReference type="Pfam" id="PF13477">
    <property type="entry name" value="Glyco_trans_4_2"/>
    <property type="match status" value="1"/>
</dbReference>
<dbReference type="Pfam" id="PF00534">
    <property type="entry name" value="Glycos_transf_1"/>
    <property type="match status" value="1"/>
</dbReference>
<reference evidence="4" key="1">
    <citation type="submission" date="2023-06" db="EMBL/GenBank/DDBJ databases">
        <title>Cytophagales bacterium Strain LB-30, isolated from soil.</title>
        <authorList>
            <person name="Liu B."/>
        </authorList>
    </citation>
    <scope>NUCLEOTIDE SEQUENCE</scope>
    <source>
        <strain evidence="4">LB-30</strain>
    </source>
</reference>
<proteinExistence type="predicted"/>
<evidence type="ECO:0000259" key="2">
    <source>
        <dbReference type="Pfam" id="PF00534"/>
    </source>
</evidence>
<sequence>MNVLYIADPNSIHDLKWVNQLSQMGVSAFWLPRTQHYKANHSLIQIDTIRDFSIVRFPITIWQVIKLKRLLIKYKIDIIHIMYAEPNALWCNFRGFLSVPMFITCRGTDVLKTIPETFKKHTLINYLVAPLYKRAFLKADAITATSSKQILEVKKFTTNVIQVELIRTGVDFKSIQQPISEHSQTAQLIPYLLFPRYIKPLYNHEFALNAIALLPDTIKQKYKMVFVGKDAGDADYQKRLLAQMAEMPNVDFVFLHKQSQAAIIELYKKASAVIMTPLSDGSPVSALEAYACETPVILPPLPYDEDLFDSSFHHFPYWQAETLAETIVKVLAMGVKPYVGEHKRTLIDVKANMNKVYHQYQKILKLKHN</sequence>
<evidence type="ECO:0000259" key="3">
    <source>
        <dbReference type="Pfam" id="PF13477"/>
    </source>
</evidence>
<keyword evidence="4" id="KW-0328">Glycosyltransferase</keyword>
<dbReference type="InterPro" id="IPR001296">
    <property type="entry name" value="Glyco_trans_1"/>
</dbReference>
<dbReference type="PANTHER" id="PTHR46401">
    <property type="entry name" value="GLYCOSYLTRANSFERASE WBBK-RELATED"/>
    <property type="match status" value="1"/>
</dbReference>
<dbReference type="Gene3D" id="3.40.50.2000">
    <property type="entry name" value="Glycogen Phosphorylase B"/>
    <property type="match status" value="2"/>
</dbReference>